<dbReference type="InterPro" id="IPR006158">
    <property type="entry name" value="Cobalamin-bd"/>
</dbReference>
<sequence length="503" mass="58563">MNIILTTLNARYAHTSIALRYLYANLKEYQRETEILEFTINDNIHEIVEKLLKNSPSVIGIGVYIWNALEVSTIIDIIKKVSPETIVVLGGPEVSHTPYRVDFSKADHIIIGEGENKFYNLIDSIKRGLIIDKSVDNEGVPVLSSLNMPYEFYSDHDIQNRIIYVEASRGCPFKCEFCLSSIDKKVRDFEIEKLLNEFQKLWDRGARNFKFIDRTFNLNIEKSNKVLDFFLGKDDGFLVHFEVIPEFFPKSIKDKITEFKPGTIQLEVGIQTLNEDIAYRINRKMDFEKIEENLRFLEEQTDAHLHVDLIIGLPGESLESFADNLNRLGDMTNCEIQLGVLKKLSGTTLDRHDKTYKMIYSDLPPYEILQNSDIPFLKMQEMKRFTRYWDLAFNSGNFKQTIKKLWIDGDIFSGFYKFSTWIYNRSKTTYQISLNRLSEYLFEYLTEVLDFNKTEIADIMVADITKINGRKLPGFLREFATYIPPINKGGNKDIGKRQARHRD</sequence>
<dbReference type="Gene3D" id="3.80.30.20">
    <property type="entry name" value="tm_1862 like domain"/>
    <property type="match status" value="1"/>
</dbReference>
<accession>A0A5C1QFW0</accession>
<keyword evidence="9" id="KW-1185">Reference proteome</keyword>
<feature type="domain" description="Radical SAM core" evidence="7">
    <location>
        <begin position="157"/>
        <end position="375"/>
    </location>
</feature>
<evidence type="ECO:0000256" key="5">
    <source>
        <dbReference type="ARBA" id="ARBA00023014"/>
    </source>
</evidence>
<dbReference type="PANTHER" id="PTHR43409:SF16">
    <property type="entry name" value="SLR0320 PROTEIN"/>
    <property type="match status" value="1"/>
</dbReference>
<dbReference type="Gene3D" id="3.40.50.280">
    <property type="entry name" value="Cobalamin-binding domain"/>
    <property type="match status" value="1"/>
</dbReference>
<reference evidence="8 9" key="1">
    <citation type="submission" date="2019-02" db="EMBL/GenBank/DDBJ databases">
        <authorList>
            <person name="Fomenkov A."/>
            <person name="Dubinina G."/>
            <person name="Grabovich M."/>
            <person name="Vincze T."/>
            <person name="Roberts R.J."/>
        </authorList>
    </citation>
    <scope>NUCLEOTIDE SEQUENCE [LARGE SCALE GENOMIC DNA]</scope>
    <source>
        <strain evidence="8 9">P</strain>
    </source>
</reference>
<evidence type="ECO:0000256" key="3">
    <source>
        <dbReference type="ARBA" id="ARBA00022723"/>
    </source>
</evidence>
<dbReference type="PROSITE" id="PS51332">
    <property type="entry name" value="B12_BINDING"/>
    <property type="match status" value="1"/>
</dbReference>
<keyword evidence="3" id="KW-0479">Metal-binding</keyword>
<dbReference type="OrthoDB" id="9801424at2"/>
<reference evidence="8 9" key="2">
    <citation type="submission" date="2019-09" db="EMBL/GenBank/DDBJ databases">
        <title>Complete Genome Sequence and Methylome Analysis of free living Spirochaetas.</title>
        <authorList>
            <person name="Leshcheva N."/>
            <person name="Mikheeva N."/>
        </authorList>
    </citation>
    <scope>NUCLEOTIDE SEQUENCE [LARGE SCALE GENOMIC DNA]</scope>
    <source>
        <strain evidence="8 9">P</strain>
    </source>
</reference>
<keyword evidence="2" id="KW-0949">S-adenosyl-L-methionine</keyword>
<evidence type="ECO:0000256" key="4">
    <source>
        <dbReference type="ARBA" id="ARBA00023004"/>
    </source>
</evidence>
<dbReference type="AlphaFoldDB" id="A0A5C1QFW0"/>
<dbReference type="SFLD" id="SFLDS00029">
    <property type="entry name" value="Radical_SAM"/>
    <property type="match status" value="1"/>
</dbReference>
<dbReference type="InterPro" id="IPR036724">
    <property type="entry name" value="Cobalamin-bd_sf"/>
</dbReference>
<evidence type="ECO:0000313" key="8">
    <source>
        <dbReference type="EMBL" id="QEN06307.1"/>
    </source>
</evidence>
<dbReference type="Pfam" id="PF13311">
    <property type="entry name" value="DUF4080"/>
    <property type="match status" value="1"/>
</dbReference>
<evidence type="ECO:0000259" key="6">
    <source>
        <dbReference type="PROSITE" id="PS51332"/>
    </source>
</evidence>
<dbReference type="InterPro" id="IPR051198">
    <property type="entry name" value="BchE-like"/>
</dbReference>
<dbReference type="Pfam" id="PF04055">
    <property type="entry name" value="Radical_SAM"/>
    <property type="match status" value="1"/>
</dbReference>
<dbReference type="SMART" id="SM00729">
    <property type="entry name" value="Elp3"/>
    <property type="match status" value="1"/>
</dbReference>
<organism evidence="8 9">
    <name type="scientific">Thiospirochaeta perfilievii</name>
    <dbReference type="NCBI Taxonomy" id="252967"/>
    <lineage>
        <taxon>Bacteria</taxon>
        <taxon>Pseudomonadati</taxon>
        <taxon>Spirochaetota</taxon>
        <taxon>Spirochaetia</taxon>
        <taxon>Spirochaetales</taxon>
        <taxon>Spirochaetaceae</taxon>
        <taxon>Thiospirochaeta</taxon>
    </lineage>
</organism>
<dbReference type="InterPro" id="IPR058240">
    <property type="entry name" value="rSAM_sf"/>
</dbReference>
<dbReference type="SUPFAM" id="SSF52242">
    <property type="entry name" value="Cobalamin (vitamin B12)-binding domain"/>
    <property type="match status" value="1"/>
</dbReference>
<keyword evidence="5" id="KW-0411">Iron-sulfur</keyword>
<feature type="domain" description="B12-binding" evidence="6">
    <location>
        <begin position="1"/>
        <end position="132"/>
    </location>
</feature>
<comment type="cofactor">
    <cofactor evidence="1">
        <name>[4Fe-4S] cluster</name>
        <dbReference type="ChEBI" id="CHEBI:49883"/>
    </cofactor>
</comment>
<gene>
    <name evidence="8" type="ORF">EW093_16955</name>
</gene>
<dbReference type="EMBL" id="CP035807">
    <property type="protein sequence ID" value="QEN06307.1"/>
    <property type="molecule type" value="Genomic_DNA"/>
</dbReference>
<dbReference type="Proteomes" id="UP000323824">
    <property type="component" value="Chromosome"/>
</dbReference>
<dbReference type="InterPro" id="IPR023404">
    <property type="entry name" value="rSAM_horseshoe"/>
</dbReference>
<protein>
    <submittedName>
        <fullName evidence="8">DUF4080 domain-containing protein</fullName>
    </submittedName>
</protein>
<dbReference type="Pfam" id="PF02310">
    <property type="entry name" value="B12-binding"/>
    <property type="match status" value="1"/>
</dbReference>
<proteinExistence type="predicted"/>
<dbReference type="SFLD" id="SFLDG01082">
    <property type="entry name" value="B12-binding_domain_containing"/>
    <property type="match status" value="1"/>
</dbReference>
<dbReference type="PANTHER" id="PTHR43409">
    <property type="entry name" value="ANAEROBIC MAGNESIUM-PROTOPORPHYRIN IX MONOMETHYL ESTER CYCLASE-RELATED"/>
    <property type="match status" value="1"/>
</dbReference>
<dbReference type="CDD" id="cd01335">
    <property type="entry name" value="Radical_SAM"/>
    <property type="match status" value="1"/>
</dbReference>
<evidence type="ECO:0000256" key="1">
    <source>
        <dbReference type="ARBA" id="ARBA00001966"/>
    </source>
</evidence>
<dbReference type="GO" id="GO:0031419">
    <property type="term" value="F:cobalamin binding"/>
    <property type="evidence" value="ECO:0007669"/>
    <property type="project" value="InterPro"/>
</dbReference>
<dbReference type="SUPFAM" id="SSF102114">
    <property type="entry name" value="Radical SAM enzymes"/>
    <property type="match status" value="1"/>
</dbReference>
<dbReference type="GO" id="GO:0046872">
    <property type="term" value="F:metal ion binding"/>
    <property type="evidence" value="ECO:0007669"/>
    <property type="project" value="UniProtKB-KW"/>
</dbReference>
<name>A0A5C1QFW0_9SPIO</name>
<dbReference type="InterPro" id="IPR006638">
    <property type="entry name" value="Elp3/MiaA/NifB-like_rSAM"/>
</dbReference>
<dbReference type="KEGG" id="sper:EW093_16955"/>
<dbReference type="RefSeq" id="WP_149569533.1">
    <property type="nucleotide sequence ID" value="NZ_CP035807.1"/>
</dbReference>
<evidence type="ECO:0000313" key="9">
    <source>
        <dbReference type="Proteomes" id="UP000323824"/>
    </source>
</evidence>
<evidence type="ECO:0000256" key="2">
    <source>
        <dbReference type="ARBA" id="ARBA00022691"/>
    </source>
</evidence>
<evidence type="ECO:0000259" key="7">
    <source>
        <dbReference type="PROSITE" id="PS51918"/>
    </source>
</evidence>
<dbReference type="GO" id="GO:0003824">
    <property type="term" value="F:catalytic activity"/>
    <property type="evidence" value="ECO:0007669"/>
    <property type="project" value="InterPro"/>
</dbReference>
<dbReference type="InterPro" id="IPR025288">
    <property type="entry name" value="DUF4080"/>
</dbReference>
<dbReference type="CDD" id="cd02068">
    <property type="entry name" value="radical_SAM_B12_BD"/>
    <property type="match status" value="1"/>
</dbReference>
<dbReference type="PROSITE" id="PS51918">
    <property type="entry name" value="RADICAL_SAM"/>
    <property type="match status" value="1"/>
</dbReference>
<dbReference type="InterPro" id="IPR007197">
    <property type="entry name" value="rSAM"/>
</dbReference>
<keyword evidence="4" id="KW-0408">Iron</keyword>
<dbReference type="GO" id="GO:0051536">
    <property type="term" value="F:iron-sulfur cluster binding"/>
    <property type="evidence" value="ECO:0007669"/>
    <property type="project" value="UniProtKB-KW"/>
</dbReference>
<dbReference type="GO" id="GO:0005829">
    <property type="term" value="C:cytosol"/>
    <property type="evidence" value="ECO:0007669"/>
    <property type="project" value="TreeGrafter"/>
</dbReference>